<evidence type="ECO:0000313" key="3">
    <source>
        <dbReference type="Proteomes" id="UP000053766"/>
    </source>
</evidence>
<reference evidence="3" key="2">
    <citation type="journal article" date="2016" name="Sci. Rep.">
        <title>Dictyocaulus viviparus genome, variome and transcriptome elucidate lungworm biology and support future intervention.</title>
        <authorList>
            <person name="McNulty S.N."/>
            <person name="Strube C."/>
            <person name="Rosa B.A."/>
            <person name="Martin J.C."/>
            <person name="Tyagi R."/>
            <person name="Choi Y.J."/>
            <person name="Wang Q."/>
            <person name="Hallsworth Pepin K."/>
            <person name="Zhang X."/>
            <person name="Ozersky P."/>
            <person name="Wilson R.K."/>
            <person name="Sternberg P.W."/>
            <person name="Gasser R.B."/>
            <person name="Mitreva M."/>
        </authorList>
    </citation>
    <scope>NUCLEOTIDE SEQUENCE [LARGE SCALE GENOMIC DNA]</scope>
    <source>
        <strain evidence="3">HannoverDv2000</strain>
    </source>
</reference>
<dbReference type="EMBL" id="KN716522">
    <property type="protein sequence ID" value="KJH43841.1"/>
    <property type="molecule type" value="Genomic_DNA"/>
</dbReference>
<proteinExistence type="predicted"/>
<keyword evidence="3" id="KW-1185">Reference proteome</keyword>
<sequence length="119" mass="13608">MSDNEWRSPIKSYQFEAVNEWWNTALQDGTLVDLTPSEENRKMIPFLQIANGGTNKVGCAYHVCNDDYENNEGYENVEEPFLLFVCTYGDSPLYTEGPLCDSCKDRCIYHQTLCDTESA</sequence>
<dbReference type="OrthoDB" id="414826at2759"/>
<name>A0A0D8XN93_DICVI</name>
<dbReference type="AlphaFoldDB" id="A0A0D8XN93"/>
<dbReference type="Proteomes" id="UP000053766">
    <property type="component" value="Unassembled WGS sequence"/>
</dbReference>
<evidence type="ECO:0000259" key="1">
    <source>
        <dbReference type="Pfam" id="PF00188"/>
    </source>
</evidence>
<dbReference type="Pfam" id="PF00188">
    <property type="entry name" value="CAP"/>
    <property type="match status" value="1"/>
</dbReference>
<organism evidence="2 3">
    <name type="scientific">Dictyocaulus viviparus</name>
    <name type="common">Bovine lungworm</name>
    <dbReference type="NCBI Taxonomy" id="29172"/>
    <lineage>
        <taxon>Eukaryota</taxon>
        <taxon>Metazoa</taxon>
        <taxon>Ecdysozoa</taxon>
        <taxon>Nematoda</taxon>
        <taxon>Chromadorea</taxon>
        <taxon>Rhabditida</taxon>
        <taxon>Rhabditina</taxon>
        <taxon>Rhabditomorpha</taxon>
        <taxon>Strongyloidea</taxon>
        <taxon>Metastrongylidae</taxon>
        <taxon>Dictyocaulus</taxon>
    </lineage>
</organism>
<dbReference type="InterPro" id="IPR014044">
    <property type="entry name" value="CAP_dom"/>
</dbReference>
<dbReference type="Gene3D" id="3.40.33.10">
    <property type="entry name" value="CAP"/>
    <property type="match status" value="1"/>
</dbReference>
<evidence type="ECO:0000313" key="2">
    <source>
        <dbReference type="EMBL" id="KJH43841.1"/>
    </source>
</evidence>
<protein>
    <recommendedName>
        <fullName evidence="1">SCP domain-containing protein</fullName>
    </recommendedName>
</protein>
<gene>
    <name evidence="2" type="ORF">DICVIV_10151</name>
</gene>
<feature type="domain" description="SCP" evidence="1">
    <location>
        <begin position="16"/>
        <end position="88"/>
    </location>
</feature>
<accession>A0A0D8XN93</accession>
<dbReference type="SUPFAM" id="SSF55797">
    <property type="entry name" value="PR-1-like"/>
    <property type="match status" value="1"/>
</dbReference>
<dbReference type="InterPro" id="IPR035940">
    <property type="entry name" value="CAP_sf"/>
</dbReference>
<reference evidence="2 3" key="1">
    <citation type="submission" date="2013-11" db="EMBL/GenBank/DDBJ databases">
        <title>Draft genome of the bovine lungworm Dictyocaulus viviparus.</title>
        <authorList>
            <person name="Mitreva M."/>
        </authorList>
    </citation>
    <scope>NUCLEOTIDE SEQUENCE [LARGE SCALE GENOMIC DNA]</scope>
    <source>
        <strain evidence="2 3">HannoverDv2000</strain>
    </source>
</reference>